<gene>
    <name evidence="9" type="ORF">G6N74_23575</name>
</gene>
<evidence type="ECO:0000256" key="4">
    <source>
        <dbReference type="ARBA" id="ARBA00022692"/>
    </source>
</evidence>
<keyword evidence="10" id="KW-1185">Reference proteome</keyword>
<feature type="transmembrane region" description="Helical" evidence="7">
    <location>
        <begin position="134"/>
        <end position="159"/>
    </location>
</feature>
<sequence>MTGIVLRLLSAIPTLFGVVLVTFLITRVLPGDPAVFFASNPSMTTQDIEAVRQSLGLDKPLPEQFLIYLGGLLHGDLGNSLSTGQKVVTEFANRLPASAELTFLAFFIAIGVSLPLGIAAALRPGSLIDHLSRVIATLGVSMPTFVTGLLLIFFFYFVLGVAPEPIGRLDPFMFEPDRVTGLYTIDALIAGDLELFAAALKQMILPAVTMALFALAPLTRMARASMLEVLGSEFIRTARASGLSRRKIIMTYAFRNALLPIVTTMGMTFSYMLGANVLVERVFSWPGVGAFAVDSIINLDYAPLQGFMLVMAGIFIVVNLTTDVVVALIDPRASR</sequence>
<evidence type="ECO:0000256" key="6">
    <source>
        <dbReference type="ARBA" id="ARBA00023136"/>
    </source>
</evidence>
<dbReference type="InterPro" id="IPR035906">
    <property type="entry name" value="MetI-like_sf"/>
</dbReference>
<keyword evidence="6 7" id="KW-0472">Membrane</keyword>
<dbReference type="AlphaFoldDB" id="A0A7C9VFY6"/>
<reference evidence="9 10" key="1">
    <citation type="submission" date="2020-02" db="EMBL/GenBank/DDBJ databases">
        <title>Genome sequence of the type strain CGMCC 1.15528 of Mesorhizobium zhangyense.</title>
        <authorList>
            <person name="Gao J."/>
            <person name="Sun J."/>
        </authorList>
    </citation>
    <scope>NUCLEOTIDE SEQUENCE [LARGE SCALE GENOMIC DNA]</scope>
    <source>
        <strain evidence="9 10">CGMCC 1.15528</strain>
    </source>
</reference>
<dbReference type="EMBL" id="JAAKZG010000013">
    <property type="protein sequence ID" value="NGN44052.1"/>
    <property type="molecule type" value="Genomic_DNA"/>
</dbReference>
<dbReference type="RefSeq" id="WP_165120457.1">
    <property type="nucleotide sequence ID" value="NZ_JAAKZG010000013.1"/>
</dbReference>
<evidence type="ECO:0000259" key="8">
    <source>
        <dbReference type="PROSITE" id="PS50928"/>
    </source>
</evidence>
<organism evidence="9 10">
    <name type="scientific">Mesorhizobium zhangyense</name>
    <dbReference type="NCBI Taxonomy" id="1776730"/>
    <lineage>
        <taxon>Bacteria</taxon>
        <taxon>Pseudomonadati</taxon>
        <taxon>Pseudomonadota</taxon>
        <taxon>Alphaproteobacteria</taxon>
        <taxon>Hyphomicrobiales</taxon>
        <taxon>Phyllobacteriaceae</taxon>
        <taxon>Mesorhizobium</taxon>
    </lineage>
</organism>
<comment type="subcellular location">
    <subcellularLocation>
        <location evidence="1 7">Cell membrane</location>
        <topology evidence="1 7">Multi-pass membrane protein</topology>
    </subcellularLocation>
</comment>
<dbReference type="Pfam" id="PF00528">
    <property type="entry name" value="BPD_transp_1"/>
    <property type="match status" value="1"/>
</dbReference>
<keyword evidence="3" id="KW-1003">Cell membrane</keyword>
<dbReference type="PROSITE" id="PS50928">
    <property type="entry name" value="ABC_TM1"/>
    <property type="match status" value="1"/>
</dbReference>
<name>A0A7C9VFY6_9HYPH</name>
<feature type="transmembrane region" description="Helical" evidence="7">
    <location>
        <begin position="253"/>
        <end position="273"/>
    </location>
</feature>
<feature type="transmembrane region" description="Helical" evidence="7">
    <location>
        <begin position="307"/>
        <end position="329"/>
    </location>
</feature>
<evidence type="ECO:0000256" key="2">
    <source>
        <dbReference type="ARBA" id="ARBA00022448"/>
    </source>
</evidence>
<proteinExistence type="inferred from homology"/>
<dbReference type="Proteomes" id="UP000481252">
    <property type="component" value="Unassembled WGS sequence"/>
</dbReference>
<evidence type="ECO:0000256" key="7">
    <source>
        <dbReference type="RuleBase" id="RU363032"/>
    </source>
</evidence>
<evidence type="ECO:0000256" key="1">
    <source>
        <dbReference type="ARBA" id="ARBA00004651"/>
    </source>
</evidence>
<dbReference type="PANTHER" id="PTHR43163:SF6">
    <property type="entry name" value="DIPEPTIDE TRANSPORT SYSTEM PERMEASE PROTEIN DPPB-RELATED"/>
    <property type="match status" value="1"/>
</dbReference>
<feature type="transmembrane region" description="Helical" evidence="7">
    <location>
        <begin position="101"/>
        <end position="122"/>
    </location>
</feature>
<dbReference type="CDD" id="cd06261">
    <property type="entry name" value="TM_PBP2"/>
    <property type="match status" value="1"/>
</dbReference>
<comment type="similarity">
    <text evidence="7">Belongs to the binding-protein-dependent transport system permease family.</text>
</comment>
<evidence type="ECO:0000256" key="5">
    <source>
        <dbReference type="ARBA" id="ARBA00022989"/>
    </source>
</evidence>
<keyword evidence="5 7" id="KW-1133">Transmembrane helix</keyword>
<evidence type="ECO:0000313" key="10">
    <source>
        <dbReference type="Proteomes" id="UP000481252"/>
    </source>
</evidence>
<keyword evidence="4 7" id="KW-0812">Transmembrane</keyword>
<feature type="domain" description="ABC transmembrane type-1" evidence="8">
    <location>
        <begin position="95"/>
        <end position="326"/>
    </location>
</feature>
<accession>A0A7C9VFY6</accession>
<comment type="caution">
    <text evidence="9">The sequence shown here is derived from an EMBL/GenBank/DDBJ whole genome shotgun (WGS) entry which is preliminary data.</text>
</comment>
<dbReference type="Gene3D" id="1.10.3720.10">
    <property type="entry name" value="MetI-like"/>
    <property type="match status" value="1"/>
</dbReference>
<dbReference type="InterPro" id="IPR000515">
    <property type="entry name" value="MetI-like"/>
</dbReference>
<protein>
    <submittedName>
        <fullName evidence="9">ABC transporter permease</fullName>
    </submittedName>
</protein>
<dbReference type="PANTHER" id="PTHR43163">
    <property type="entry name" value="DIPEPTIDE TRANSPORT SYSTEM PERMEASE PROTEIN DPPB-RELATED"/>
    <property type="match status" value="1"/>
</dbReference>
<dbReference type="Pfam" id="PF19300">
    <property type="entry name" value="BPD_transp_1_N"/>
    <property type="match status" value="1"/>
</dbReference>
<feature type="transmembrane region" description="Helical" evidence="7">
    <location>
        <begin position="195"/>
        <end position="216"/>
    </location>
</feature>
<evidence type="ECO:0000313" key="9">
    <source>
        <dbReference type="EMBL" id="NGN44052.1"/>
    </source>
</evidence>
<evidence type="ECO:0000256" key="3">
    <source>
        <dbReference type="ARBA" id="ARBA00022475"/>
    </source>
</evidence>
<dbReference type="GO" id="GO:0071916">
    <property type="term" value="F:dipeptide transmembrane transporter activity"/>
    <property type="evidence" value="ECO:0007669"/>
    <property type="project" value="TreeGrafter"/>
</dbReference>
<feature type="transmembrane region" description="Helical" evidence="7">
    <location>
        <begin position="7"/>
        <end position="29"/>
    </location>
</feature>
<keyword evidence="2 7" id="KW-0813">Transport</keyword>
<dbReference type="InterPro" id="IPR045621">
    <property type="entry name" value="BPD_transp_1_N"/>
</dbReference>
<dbReference type="GO" id="GO:0005886">
    <property type="term" value="C:plasma membrane"/>
    <property type="evidence" value="ECO:0007669"/>
    <property type="project" value="UniProtKB-SubCell"/>
</dbReference>
<dbReference type="SUPFAM" id="SSF161098">
    <property type="entry name" value="MetI-like"/>
    <property type="match status" value="1"/>
</dbReference>